<keyword evidence="4" id="KW-1185">Reference proteome</keyword>
<feature type="domain" description="Rhamnogalacturonase A/B/Epimerase-like pectate lyase" evidence="2">
    <location>
        <begin position="432"/>
        <end position="503"/>
    </location>
</feature>
<feature type="chain" id="PRO_5045594222" evidence="1">
    <location>
        <begin position="19"/>
        <end position="809"/>
    </location>
</feature>
<reference evidence="3 4" key="1">
    <citation type="submission" date="2024-04" db="EMBL/GenBank/DDBJ databases">
        <title>Phyllosticta paracitricarpa is synonymous to the EU quarantine fungus P. citricarpa based on phylogenomic analyses.</title>
        <authorList>
            <consortium name="Lawrence Berkeley National Laboratory"/>
            <person name="Van Ingen-Buijs V.A."/>
            <person name="Van Westerhoven A.C."/>
            <person name="Haridas S."/>
            <person name="Skiadas P."/>
            <person name="Martin F."/>
            <person name="Groenewald J.Z."/>
            <person name="Crous P.W."/>
            <person name="Seidl M.F."/>
        </authorList>
    </citation>
    <scope>NUCLEOTIDE SEQUENCE [LARGE SCALE GENOMIC DNA]</scope>
    <source>
        <strain evidence="3 4">CBS 122670</strain>
    </source>
</reference>
<dbReference type="InterPro" id="IPR012334">
    <property type="entry name" value="Pectin_lyas_fold"/>
</dbReference>
<dbReference type="SUPFAM" id="SSF51126">
    <property type="entry name" value="Pectin lyase-like"/>
    <property type="match status" value="2"/>
</dbReference>
<feature type="signal peptide" evidence="1">
    <location>
        <begin position="1"/>
        <end position="18"/>
    </location>
</feature>
<organism evidence="3 4">
    <name type="scientific">Phyllosticta citricarpa</name>
    <dbReference type="NCBI Taxonomy" id="55181"/>
    <lineage>
        <taxon>Eukaryota</taxon>
        <taxon>Fungi</taxon>
        <taxon>Dikarya</taxon>
        <taxon>Ascomycota</taxon>
        <taxon>Pezizomycotina</taxon>
        <taxon>Dothideomycetes</taxon>
        <taxon>Dothideomycetes incertae sedis</taxon>
        <taxon>Botryosphaeriales</taxon>
        <taxon>Phyllostictaceae</taxon>
        <taxon>Phyllosticta</taxon>
    </lineage>
</organism>
<accession>A0ABR1MP15</accession>
<dbReference type="CDD" id="cd23668">
    <property type="entry name" value="GH55_beta13glucanase-like"/>
    <property type="match status" value="1"/>
</dbReference>
<keyword evidence="1" id="KW-0732">Signal</keyword>
<dbReference type="Pfam" id="PF12708">
    <property type="entry name" value="Pect-lyase_RHGA_epim"/>
    <property type="match status" value="2"/>
</dbReference>
<name>A0ABR1MP15_9PEZI</name>
<dbReference type="InterPro" id="IPR024535">
    <property type="entry name" value="RHGA/B-epi-like_pectate_lyase"/>
</dbReference>
<sequence length="809" mass="85246">MRLSLIFFVGSWLAFAAAAPSGASWPKNGHSAGSEFFSTSNGREYKMPDLREFSKLSPRQSSSPFWLEQITHNGLSPFIANASTYTVFRNVVTDFGADNTGTRDASAAINAAIQAGSVGGRLRSSVAYGSTGQPAVVYLPAGTYLLSGPIQLYIGTVFIGSALSPPTLLVSPNFSGSHVVYAKDPNYVGTTNFYVAMKNMIINSMAVNPSSQLTLLDWTVSQATQLTNVRFEMPLNSAGHTGLKIGEWPGAAGYNSQLIVNDIYFHGGAVGMNVTGQQWLFKGITFEGCNQAMIVGGFDVVVTHSTFTYCGTCIDASSVSGSLVIIDSVSVNSGNLVYSTNYYMPNGLVLENVVNGGAGATVLLGNQNLLNGNVPDTWFKGNHYAPGDSKHHFTPGGVSSSTPRTPALLHDGRYLALTPPSYAQYSADYFVNIKSVAAAPVYGDGVHDDTASINAILAAYAGSRIIYWPAGAYVVTGTIFVPAGSRIVGDAFGTAISAYGAAFMDADNPVPMVQIGRPGDVGLAEMSDMLLTVAAVLPGCKLLEINLAAATPGAVALFNTHFRIGGALGSAVRTSCGSTPSACKAAWGLLHITASGSGYIENMWGWTADHDLDSQLNPRNIGYNQTIAVGRGALIEATGGTWLVGTGFEHNTLYQYTFSGARNVYAALLQTETPYWQGSPSLSSAIAPAPWSTNLIPSDPTFGDCALDDPRCGMAWMLRANGTASDLFLYGACLWLFYNDNRPCKASDGFCQLRGAELAGARRTFLYGVNTKGVRDMVVAVKEGAAVTATQADNWGGWGGVVAALLFNA</sequence>
<proteinExistence type="predicted"/>
<dbReference type="EMBL" id="JBBPDW010000002">
    <property type="protein sequence ID" value="KAK7555477.1"/>
    <property type="molecule type" value="Genomic_DNA"/>
</dbReference>
<evidence type="ECO:0000259" key="2">
    <source>
        <dbReference type="Pfam" id="PF12708"/>
    </source>
</evidence>
<dbReference type="PANTHER" id="PTHR33928:SF2">
    <property type="entry name" value="PECTATE LYASE SUPERFAMILY PROTEIN DOMAIN-CONTAINING PROTEIN-RELATED"/>
    <property type="match status" value="1"/>
</dbReference>
<dbReference type="Proteomes" id="UP001365128">
    <property type="component" value="Unassembled WGS sequence"/>
</dbReference>
<evidence type="ECO:0000256" key="1">
    <source>
        <dbReference type="SAM" id="SignalP"/>
    </source>
</evidence>
<feature type="domain" description="Rhamnogalacturonase A/B/Epimerase-like pectate lyase" evidence="2">
    <location>
        <begin position="88"/>
        <end position="314"/>
    </location>
</feature>
<protein>
    <submittedName>
        <fullName evidence="3">Exo-beta-1,3-glucanase</fullName>
    </submittedName>
</protein>
<evidence type="ECO:0000313" key="4">
    <source>
        <dbReference type="Proteomes" id="UP001365128"/>
    </source>
</evidence>
<gene>
    <name evidence="3" type="ORF">IWX46DRAFT_577247</name>
</gene>
<dbReference type="Gene3D" id="2.160.20.10">
    <property type="entry name" value="Single-stranded right-handed beta-helix, Pectin lyase-like"/>
    <property type="match status" value="2"/>
</dbReference>
<dbReference type="InterPro" id="IPR011050">
    <property type="entry name" value="Pectin_lyase_fold/virulence"/>
</dbReference>
<dbReference type="PANTHER" id="PTHR33928">
    <property type="entry name" value="POLYGALACTURONASE QRT3"/>
    <property type="match status" value="1"/>
</dbReference>
<evidence type="ECO:0000313" key="3">
    <source>
        <dbReference type="EMBL" id="KAK7555477.1"/>
    </source>
</evidence>
<dbReference type="InterPro" id="IPR039279">
    <property type="entry name" value="QRT3-like"/>
</dbReference>
<comment type="caution">
    <text evidence="3">The sequence shown here is derived from an EMBL/GenBank/DDBJ whole genome shotgun (WGS) entry which is preliminary data.</text>
</comment>